<dbReference type="EMBL" id="FOOY01000028">
    <property type="protein sequence ID" value="SFG90718.1"/>
    <property type="molecule type" value="Genomic_DNA"/>
</dbReference>
<feature type="non-terminal residue" evidence="2">
    <location>
        <position position="106"/>
    </location>
</feature>
<dbReference type="STRING" id="269670.SAMN02982927_02910"/>
<reference evidence="4" key="2">
    <citation type="submission" date="2016-10" db="EMBL/GenBank/DDBJ databases">
        <authorList>
            <person name="Varghese N."/>
            <person name="Submissions S."/>
        </authorList>
    </citation>
    <scope>NUCLEOTIDE SEQUENCE [LARGE SCALE GENOMIC DNA]</scope>
    <source>
        <strain evidence="4">ATCC 700379</strain>
    </source>
</reference>
<dbReference type="AlphaFoldDB" id="A0A1I2V1K6"/>
<feature type="domain" description="Transposase putative helix-turn-helix" evidence="1">
    <location>
        <begin position="1"/>
        <end position="48"/>
    </location>
</feature>
<proteinExistence type="predicted"/>
<reference evidence="2" key="1">
    <citation type="submission" date="2016-10" db="EMBL/GenBank/DDBJ databases">
        <authorList>
            <person name="de Groot N.N."/>
        </authorList>
    </citation>
    <scope>NUCLEOTIDE SEQUENCE [LARGE SCALE GENOMIC DNA]</scope>
    <source>
        <strain evidence="2">ATCC 700379</strain>
    </source>
</reference>
<evidence type="ECO:0000313" key="4">
    <source>
        <dbReference type="Proteomes" id="UP000198752"/>
    </source>
</evidence>
<protein>
    <submittedName>
        <fullName evidence="2">Helix-turn-helix domain-containing protein</fullName>
    </submittedName>
</protein>
<dbReference type="InterPro" id="IPR021027">
    <property type="entry name" value="Transposase_put_HTH"/>
</dbReference>
<evidence type="ECO:0000313" key="3">
    <source>
        <dbReference type="EMBL" id="SFG90718.1"/>
    </source>
</evidence>
<dbReference type="Pfam" id="PF12323">
    <property type="entry name" value="HTH_OrfB_IS605"/>
    <property type="match status" value="1"/>
</dbReference>
<evidence type="ECO:0000313" key="2">
    <source>
        <dbReference type="EMBL" id="SFG83244.1"/>
    </source>
</evidence>
<name>A0A1I2V1K6_9BACL</name>
<accession>A0A1I2V1K6</accession>
<gene>
    <name evidence="2" type="ORF">SAMN02982927_02910</name>
    <name evidence="3" type="ORF">SAMN02982927_03178</name>
</gene>
<dbReference type="Proteomes" id="UP000198752">
    <property type="component" value="Unassembled WGS sequence"/>
</dbReference>
<organism evidence="2 4">
    <name type="scientific">Sporolactobacillus nakayamae</name>
    <dbReference type="NCBI Taxonomy" id="269670"/>
    <lineage>
        <taxon>Bacteria</taxon>
        <taxon>Bacillati</taxon>
        <taxon>Bacillota</taxon>
        <taxon>Bacilli</taxon>
        <taxon>Bacillales</taxon>
        <taxon>Sporolactobacillaceae</taxon>
        <taxon>Sporolactobacillus</taxon>
    </lineage>
</organism>
<keyword evidence="4" id="KW-1185">Reference proteome</keyword>
<sequence>MIIQKAFKFRLFPTEEQAVLINKSIGCSRFVYNHFLDSWEKTYQQTGKGLTYNTCSKALTQLKHALPWLKEPDKFALQNSLKNLSTAYGRFFKKQAKHPRFKSKKN</sequence>
<evidence type="ECO:0000259" key="1">
    <source>
        <dbReference type="Pfam" id="PF12323"/>
    </source>
</evidence>
<dbReference type="OrthoDB" id="2630321at2"/>
<dbReference type="EMBL" id="FOOY01000024">
    <property type="protein sequence ID" value="SFG83244.1"/>
    <property type="molecule type" value="Genomic_DNA"/>
</dbReference>